<gene>
    <name evidence="4" type="ORF">BN869_000011067_1</name>
</gene>
<dbReference type="Pfam" id="PF00172">
    <property type="entry name" value="Zn_clus"/>
    <property type="match status" value="1"/>
</dbReference>
<accession>A0A0B7KD33</accession>
<dbReference type="PROSITE" id="PS00463">
    <property type="entry name" value="ZN2_CY6_FUNGAL_1"/>
    <property type="match status" value="1"/>
</dbReference>
<keyword evidence="1" id="KW-0539">Nucleus</keyword>
<evidence type="ECO:0000256" key="2">
    <source>
        <dbReference type="SAM" id="MobiDB-lite"/>
    </source>
</evidence>
<dbReference type="AlphaFoldDB" id="A0A0B7KD33"/>
<dbReference type="PROSITE" id="PS50048">
    <property type="entry name" value="ZN2_CY6_FUNGAL_2"/>
    <property type="match status" value="1"/>
</dbReference>
<protein>
    <recommendedName>
        <fullName evidence="3">Zn(2)-C6 fungal-type domain-containing protein</fullName>
    </recommendedName>
</protein>
<feature type="region of interest" description="Disordered" evidence="2">
    <location>
        <begin position="460"/>
        <end position="479"/>
    </location>
</feature>
<evidence type="ECO:0000313" key="4">
    <source>
        <dbReference type="EMBL" id="CEO55009.1"/>
    </source>
</evidence>
<dbReference type="CDD" id="cd00067">
    <property type="entry name" value="GAL4"/>
    <property type="match status" value="1"/>
</dbReference>
<evidence type="ECO:0000259" key="3">
    <source>
        <dbReference type="PROSITE" id="PS50048"/>
    </source>
</evidence>
<dbReference type="SUPFAM" id="SSF57701">
    <property type="entry name" value="Zn2/Cys6 DNA-binding domain"/>
    <property type="match status" value="1"/>
</dbReference>
<reference evidence="4" key="1">
    <citation type="submission" date="2015-01" db="EMBL/GenBank/DDBJ databases">
        <authorList>
            <person name="Durling Mikael"/>
        </authorList>
    </citation>
    <scope>NUCLEOTIDE SEQUENCE</scope>
</reference>
<dbReference type="PANTHER" id="PTHR38111:SF11">
    <property type="entry name" value="TRANSCRIPTION FACTOR DOMAIN-CONTAINING PROTEIN-RELATED"/>
    <property type="match status" value="1"/>
</dbReference>
<dbReference type="PANTHER" id="PTHR38111">
    <property type="entry name" value="ZN(2)-C6 FUNGAL-TYPE DOMAIN-CONTAINING PROTEIN-RELATED"/>
    <property type="match status" value="1"/>
</dbReference>
<evidence type="ECO:0000256" key="1">
    <source>
        <dbReference type="ARBA" id="ARBA00023242"/>
    </source>
</evidence>
<dbReference type="InterPro" id="IPR053178">
    <property type="entry name" value="Osmoadaptation_assoc"/>
</dbReference>
<dbReference type="GO" id="GO:0008270">
    <property type="term" value="F:zinc ion binding"/>
    <property type="evidence" value="ECO:0007669"/>
    <property type="project" value="InterPro"/>
</dbReference>
<sequence>MPGVPKSRACAPCKARRTKCDQKWPTCSQCLRKRQTCPGPSSLFKFINTNNSQKPQRRQTTQPRLALLSPTDLVAGRLVHHIDGAKERMVIHIEPFKYLPARLGDSTCLLDASALLCNVWDIYQRNEKKVPLSHIPTYGKAIHSLARTLESNKAYTVDTLAAVTVIQQAELYFDQGSSRLQHEKGFVALFSGIGPPKPGDKLHARLGMAAYVLLLPHWIASGGGTNVFDTPEWIGAFAGSVADYLKAEKLKPLLEGGFVFYNTLCARLPQILQAIKAASAYRLGLTASRPYDVTRLLQGLADKSEQACSEFLRSMKENDLLKEEEDPESPFGLKYWVPTPFSSQFLLGLLTARLIILLASLKWDSINGNGEKAATLFATLRTACLTIWRFIPFLRDHDLLTVPLPWQSISSTFAFANAREKDYMLGVLEKLDLFQTTNDDRRKVPRSRASIEREMNRQARFMSMQQSPSTPQENYSTAS</sequence>
<dbReference type="EMBL" id="CDPU01000047">
    <property type="protein sequence ID" value="CEO55009.1"/>
    <property type="molecule type" value="Genomic_DNA"/>
</dbReference>
<name>A0A0B7KD33_BIOOC</name>
<proteinExistence type="predicted"/>
<dbReference type="InterPro" id="IPR001138">
    <property type="entry name" value="Zn2Cys6_DnaBD"/>
</dbReference>
<feature type="domain" description="Zn(2)-C6 fungal-type" evidence="3">
    <location>
        <begin position="9"/>
        <end position="37"/>
    </location>
</feature>
<dbReference type="GO" id="GO:0000981">
    <property type="term" value="F:DNA-binding transcription factor activity, RNA polymerase II-specific"/>
    <property type="evidence" value="ECO:0007669"/>
    <property type="project" value="InterPro"/>
</dbReference>
<feature type="compositionally biased region" description="Polar residues" evidence="2">
    <location>
        <begin position="463"/>
        <end position="479"/>
    </location>
</feature>
<organism evidence="4">
    <name type="scientific">Bionectria ochroleuca</name>
    <name type="common">Gliocladium roseum</name>
    <dbReference type="NCBI Taxonomy" id="29856"/>
    <lineage>
        <taxon>Eukaryota</taxon>
        <taxon>Fungi</taxon>
        <taxon>Dikarya</taxon>
        <taxon>Ascomycota</taxon>
        <taxon>Pezizomycotina</taxon>
        <taxon>Sordariomycetes</taxon>
        <taxon>Hypocreomycetidae</taxon>
        <taxon>Hypocreales</taxon>
        <taxon>Bionectriaceae</taxon>
        <taxon>Clonostachys</taxon>
    </lineage>
</organism>
<dbReference type="SMART" id="SM00066">
    <property type="entry name" value="GAL4"/>
    <property type="match status" value="1"/>
</dbReference>
<dbReference type="Gene3D" id="4.10.240.10">
    <property type="entry name" value="Zn(2)-C6 fungal-type DNA-binding domain"/>
    <property type="match status" value="1"/>
</dbReference>
<dbReference type="InterPro" id="IPR036864">
    <property type="entry name" value="Zn2-C6_fun-type_DNA-bd_sf"/>
</dbReference>